<dbReference type="InterPro" id="IPR038719">
    <property type="entry name" value="Phycobilisome_asu/bsu_sf"/>
</dbReference>
<gene>
    <name evidence="4" type="ORF">BK138_19685</name>
</gene>
<proteinExistence type="inferred from homology"/>
<dbReference type="Gene3D" id="1.10.490.20">
    <property type="entry name" value="Phycocyanins"/>
    <property type="match status" value="1"/>
</dbReference>
<keyword evidence="5" id="KW-1185">Reference proteome</keyword>
<organism evidence="4 5">
    <name type="scientific">Paenibacillus rhizosphaerae</name>
    <dbReference type="NCBI Taxonomy" id="297318"/>
    <lineage>
        <taxon>Bacteria</taxon>
        <taxon>Bacillati</taxon>
        <taxon>Bacillota</taxon>
        <taxon>Bacilli</taxon>
        <taxon>Bacillales</taxon>
        <taxon>Paenibacillaceae</taxon>
        <taxon>Paenibacillus</taxon>
    </lineage>
</organism>
<reference evidence="4 5" key="1">
    <citation type="submission" date="2016-11" db="EMBL/GenBank/DDBJ databases">
        <title>Paenibacillus species isolates.</title>
        <authorList>
            <person name="Beno S.M."/>
        </authorList>
    </citation>
    <scope>NUCLEOTIDE SEQUENCE [LARGE SCALE GENOMIC DNA]</scope>
    <source>
        <strain evidence="4 5">FSL R5-0378</strain>
    </source>
</reference>
<dbReference type="InterPro" id="IPR009050">
    <property type="entry name" value="Globin-like_sf"/>
</dbReference>
<dbReference type="SUPFAM" id="SSF46458">
    <property type="entry name" value="Globin-like"/>
    <property type="match status" value="1"/>
</dbReference>
<dbReference type="Proteomes" id="UP000187172">
    <property type="component" value="Unassembled WGS sequence"/>
</dbReference>
<dbReference type="EMBL" id="MRTP01000005">
    <property type="protein sequence ID" value="OMF53127.1"/>
    <property type="molecule type" value="Genomic_DNA"/>
</dbReference>
<keyword evidence="3" id="KW-0089">Bile pigment</keyword>
<keyword evidence="2" id="KW-0157">Chromophore</keyword>
<evidence type="ECO:0000313" key="5">
    <source>
        <dbReference type="Proteomes" id="UP000187172"/>
    </source>
</evidence>
<evidence type="ECO:0000256" key="3">
    <source>
        <dbReference type="ARBA" id="ARBA00023307"/>
    </source>
</evidence>
<evidence type="ECO:0000313" key="4">
    <source>
        <dbReference type="EMBL" id="OMF53127.1"/>
    </source>
</evidence>
<evidence type="ECO:0000256" key="2">
    <source>
        <dbReference type="ARBA" id="ARBA00022991"/>
    </source>
</evidence>
<name>A0A1R1EMU5_9BACL</name>
<dbReference type="STRING" id="297318.BK138_19685"/>
<evidence type="ECO:0008006" key="6">
    <source>
        <dbReference type="Google" id="ProtNLM"/>
    </source>
</evidence>
<sequence length="122" mass="14140">MKQAGTYERLIDRVTQLIYEADPSLMDRYGEKGVQKCKDDNAHHMRHLETALELGDSRVFSDYAVWLNGILNTYGMQTRTLTDNFRYLQQSLSTVDELDEPTKRAFGQYLTDAINRLEADQD</sequence>
<protein>
    <recommendedName>
        <fullName evidence="6">Phycobilisome protein</fullName>
    </recommendedName>
</protein>
<comment type="caution">
    <text evidence="4">The sequence shown here is derived from an EMBL/GenBank/DDBJ whole genome shotgun (WGS) entry which is preliminary data.</text>
</comment>
<accession>A0A1R1EMU5</accession>
<comment type="similarity">
    <text evidence="1">Belongs to the phycobiliprotein family.</text>
</comment>
<dbReference type="AlphaFoldDB" id="A0A1R1EMU5"/>
<evidence type="ECO:0000256" key="1">
    <source>
        <dbReference type="ARBA" id="ARBA00008182"/>
    </source>
</evidence>
<dbReference type="RefSeq" id="WP_076172212.1">
    <property type="nucleotide sequence ID" value="NZ_MRTP01000005.1"/>
</dbReference>